<comment type="similarity">
    <text evidence="2">Belongs to the ferric reductase (FRE) family.</text>
</comment>
<dbReference type="Pfam" id="PF08022">
    <property type="entry name" value="FAD_binding_8"/>
    <property type="match status" value="1"/>
</dbReference>
<dbReference type="GO" id="GO:0052851">
    <property type="term" value="F:ferric-chelate reductase (NADPH) activity"/>
    <property type="evidence" value="ECO:0007669"/>
    <property type="project" value="UniProtKB-EC"/>
</dbReference>
<evidence type="ECO:0000256" key="15">
    <source>
        <dbReference type="SAM" id="Phobius"/>
    </source>
</evidence>
<dbReference type="RefSeq" id="XP_013243863.1">
    <property type="nucleotide sequence ID" value="XM_013388409.1"/>
</dbReference>
<feature type="compositionally biased region" description="Polar residues" evidence="14">
    <location>
        <begin position="491"/>
        <end position="510"/>
    </location>
</feature>
<organism evidence="17 18">
    <name type="scientific">Tilletiaria anomala (strain ATCC 24038 / CBS 436.72 / UBC 951)</name>
    <dbReference type="NCBI Taxonomy" id="1037660"/>
    <lineage>
        <taxon>Eukaryota</taxon>
        <taxon>Fungi</taxon>
        <taxon>Dikarya</taxon>
        <taxon>Basidiomycota</taxon>
        <taxon>Ustilaginomycotina</taxon>
        <taxon>Exobasidiomycetes</taxon>
        <taxon>Georgefischeriales</taxon>
        <taxon>Tilletiariaceae</taxon>
        <taxon>Tilletiaria</taxon>
    </lineage>
</organism>
<evidence type="ECO:0000256" key="13">
    <source>
        <dbReference type="ARBA" id="ARBA00048483"/>
    </source>
</evidence>
<dbReference type="PROSITE" id="PS51384">
    <property type="entry name" value="FAD_FR"/>
    <property type="match status" value="1"/>
</dbReference>
<comment type="caution">
    <text evidence="17">The sequence shown here is derived from an EMBL/GenBank/DDBJ whole genome shotgun (WGS) entry which is preliminary data.</text>
</comment>
<keyword evidence="9" id="KW-0560">Oxidoreductase</keyword>
<dbReference type="GO" id="GO:0006826">
    <property type="term" value="P:iron ion transport"/>
    <property type="evidence" value="ECO:0007669"/>
    <property type="project" value="UniProtKB-ARBA"/>
</dbReference>
<keyword evidence="11 15" id="KW-0472">Membrane</keyword>
<dbReference type="FunCoup" id="A0A066W1B4">
    <property type="interactions" value="149"/>
</dbReference>
<evidence type="ECO:0000256" key="9">
    <source>
        <dbReference type="ARBA" id="ARBA00023002"/>
    </source>
</evidence>
<dbReference type="GeneID" id="25265964"/>
<dbReference type="InterPro" id="IPR013130">
    <property type="entry name" value="Fe3_Rdtase_TM_dom"/>
</dbReference>
<gene>
    <name evidence="17" type="ORF">K437DRAFT_267817</name>
</gene>
<dbReference type="PANTHER" id="PTHR32361:SF9">
    <property type="entry name" value="FERRIC REDUCTASE TRANSMEMBRANE COMPONENT 3-RELATED"/>
    <property type="match status" value="1"/>
</dbReference>
<dbReference type="CDD" id="cd06186">
    <property type="entry name" value="NOX_Duox_like_FAD_NADP"/>
    <property type="match status" value="1"/>
</dbReference>
<dbReference type="Gene3D" id="3.40.50.80">
    <property type="entry name" value="Nucleotide-binding domain of ferredoxin-NADP reductase (FNR) module"/>
    <property type="match status" value="1"/>
</dbReference>
<dbReference type="HOGENOM" id="CLU_009442_0_0_1"/>
<feature type="transmembrane region" description="Helical" evidence="15">
    <location>
        <begin position="341"/>
        <end position="361"/>
    </location>
</feature>
<sequence>MGSVYVPPNLSGGRGDSGTTRSSCSGGCSSEQQIAYDYIRSYLNAHMLSKPSWRYYYVLWFVLLGLLLLSSAAHFNGVGERTLIGAVWNKWATKNRVIKIGKKPSSLTAGWAHVIPDRRAGRRHTSEQLASDVYAAITAPAVPESYKQRRIITFPSFGRMIVLALMLAIPTCLSLIGADYINPNASTFDISQSFPNGNVTPQNIQTQQRRRSSPSLVAQLARRALQWGQGSFPSVTTLPVNTTIPYRTWWTIGGRLGGMTNALTPFVLLLALKQVPFALLSLKAFGGFAFDRLSFLHKWGGRIVWLFATVHVVTWSVQLGLDRALGGKMLWSLAFMWPRFRWGFVSYIFLTSLVALSVGPLRRKYYEVFYITHIICTVGFMVSAWLHHPPLGPWMYAALLWWLAERITRAAKIAWINGIGFVGAKPQFVPGAGALEPRHFQQQPQPTSLRYSSLYAHQRQNGRMAPPNQLFASRLPFAPSNSEPNYAAAPTLSSSTNSQASGPTGSTRSLSPPWGNVQPQQYQQGRGGLSEGKFPNDPLSQYAAGTEAAGHGCMQPDAGFSIATGPRRPSGGAPAHYDEINNVISAYAPVRKSEYATERYEGHESQHGTQTAQANSNRPAAQLSPTMHRFVGVQLEDGSYPLTAPIGHQDVTSYSDSEHTLVRPPSSTADHYGAAPSGGMHEKAHMLGRGHFSQMRSSGSTSYSSNGSNGASAYDFMSPSQSFGDVAKDQWGQLRRAVRPAISVEVAAALQPGYAFVQLLPGKTLRLTIRTPHHISWLPGQWVNLQIPSVRFWETHPFTIAAAYDAQYPSLPDASLDDAEKGVLPMGKVKGEHRTIVLLLRARNGFTKQLFEYVQQQRRVQLGATLHANAGISKATTGVHLRALIDGAYGSSKRVDWGSHSSIIIVCAGSGVSFGISVLEHLCACIAGRETMGRAGKGGRSFHVKHVRFVWMLREFSHLQWVASALRRCIEMIPPEQLQIDLYVTHFNNQSAVLPLPSPMGPPSELHGQPSKSFSHGHQYRDSWDDATDQASPSPSFPSLSLHGMQQGPLPRQARFTEGPEQEEYELNAHDLTHFDGEDQGSLNPVEMLINDRIRKEGKLRRAHTRKVTMKRKGGRGSANGKVQDSQAMASQRAVYEGWASTGRDGPPMDPVVEGLWMDAKSATQKAMLASPQHGSYGESVSGSSIPISRGVSPVLTPSIGSRGEGMQSEAHLMGEAPLDDACPIDLDEQEDNDMRILAELARPGHPKLDRAIREEIQRSKGPTLVTCCGPTSLSTVIRSIVSNCIDPQRIRSGDTRGYVNVVSESYEWGE</sequence>
<evidence type="ECO:0000256" key="3">
    <source>
        <dbReference type="ARBA" id="ARBA00012668"/>
    </source>
</evidence>
<feature type="transmembrane region" description="Helical" evidence="15">
    <location>
        <begin position="55"/>
        <end position="75"/>
    </location>
</feature>
<evidence type="ECO:0000256" key="11">
    <source>
        <dbReference type="ARBA" id="ARBA00023136"/>
    </source>
</evidence>
<dbReference type="GO" id="GO:0015677">
    <property type="term" value="P:copper ion import"/>
    <property type="evidence" value="ECO:0007669"/>
    <property type="project" value="TreeGrafter"/>
</dbReference>
<feature type="transmembrane region" description="Helical" evidence="15">
    <location>
        <begin position="157"/>
        <end position="178"/>
    </location>
</feature>
<proteinExistence type="inferred from homology"/>
<evidence type="ECO:0000313" key="17">
    <source>
        <dbReference type="EMBL" id="KDN47526.1"/>
    </source>
</evidence>
<keyword evidence="10" id="KW-0406">Ion transport</keyword>
<evidence type="ECO:0000256" key="8">
    <source>
        <dbReference type="ARBA" id="ARBA00022989"/>
    </source>
</evidence>
<evidence type="ECO:0000256" key="6">
    <source>
        <dbReference type="ARBA" id="ARBA00022692"/>
    </source>
</evidence>
<feature type="compositionally biased region" description="Low complexity" evidence="14">
    <location>
        <begin position="17"/>
        <end position="28"/>
    </location>
</feature>
<feature type="compositionally biased region" description="Low complexity" evidence="14">
    <location>
        <begin position="1032"/>
        <end position="1042"/>
    </location>
</feature>
<feature type="region of interest" description="Disordered" evidence="14">
    <location>
        <begin position="658"/>
        <end position="683"/>
    </location>
</feature>
<comment type="catalytic activity">
    <reaction evidence="13">
        <text>2 a Fe(II)-siderophore + NADP(+) + H(+) = 2 a Fe(III)-siderophore + NADPH</text>
        <dbReference type="Rhea" id="RHEA:28795"/>
        <dbReference type="Rhea" id="RHEA-COMP:11342"/>
        <dbReference type="Rhea" id="RHEA-COMP:11344"/>
        <dbReference type="ChEBI" id="CHEBI:15378"/>
        <dbReference type="ChEBI" id="CHEBI:29033"/>
        <dbReference type="ChEBI" id="CHEBI:29034"/>
        <dbReference type="ChEBI" id="CHEBI:57783"/>
        <dbReference type="ChEBI" id="CHEBI:58349"/>
        <dbReference type="EC" id="1.16.1.9"/>
    </reaction>
</comment>
<feature type="region of interest" description="Disordered" evidence="14">
    <location>
        <begin position="1099"/>
        <end position="1129"/>
    </location>
</feature>
<evidence type="ECO:0000256" key="12">
    <source>
        <dbReference type="ARBA" id="ARBA00023180"/>
    </source>
</evidence>
<dbReference type="SUPFAM" id="SSF63380">
    <property type="entry name" value="Riboflavin synthase domain-like"/>
    <property type="match status" value="1"/>
</dbReference>
<evidence type="ECO:0000256" key="2">
    <source>
        <dbReference type="ARBA" id="ARBA00006278"/>
    </source>
</evidence>
<dbReference type="EC" id="1.16.1.9" evidence="3"/>
<evidence type="ECO:0000256" key="7">
    <source>
        <dbReference type="ARBA" id="ARBA00022982"/>
    </source>
</evidence>
<dbReference type="InterPro" id="IPR051410">
    <property type="entry name" value="Ferric/Cupric_Reductase"/>
</dbReference>
<keyword evidence="8 15" id="KW-1133">Transmembrane helix</keyword>
<dbReference type="InParanoid" id="A0A066W1B4"/>
<dbReference type="InterPro" id="IPR013121">
    <property type="entry name" value="Fe_red_NAD-bd_6"/>
</dbReference>
<keyword evidence="7" id="KW-0249">Electron transport</keyword>
<dbReference type="PANTHER" id="PTHR32361">
    <property type="entry name" value="FERRIC/CUPRIC REDUCTASE TRANSMEMBRANE COMPONENT"/>
    <property type="match status" value="1"/>
</dbReference>
<evidence type="ECO:0000259" key="16">
    <source>
        <dbReference type="PROSITE" id="PS51384"/>
    </source>
</evidence>
<keyword evidence="18" id="KW-1185">Reference proteome</keyword>
<feature type="transmembrane region" description="Helical" evidence="15">
    <location>
        <begin position="262"/>
        <end position="282"/>
    </location>
</feature>
<protein>
    <recommendedName>
        <fullName evidence="3">ferric-chelate reductase (NADPH)</fullName>
        <ecNumber evidence="3">1.16.1.9</ecNumber>
    </recommendedName>
</protein>
<feature type="region of interest" description="Disordered" evidence="14">
    <location>
        <begin position="1171"/>
        <end position="1193"/>
    </location>
</feature>
<dbReference type="Proteomes" id="UP000027361">
    <property type="component" value="Unassembled WGS sequence"/>
</dbReference>
<dbReference type="InterPro" id="IPR039261">
    <property type="entry name" value="FNR_nucleotide-bd"/>
</dbReference>
<keyword evidence="5" id="KW-1003">Cell membrane</keyword>
<dbReference type="STRING" id="1037660.A0A066W1B4"/>
<dbReference type="GO" id="GO:0006879">
    <property type="term" value="P:intracellular iron ion homeostasis"/>
    <property type="evidence" value="ECO:0007669"/>
    <property type="project" value="TreeGrafter"/>
</dbReference>
<evidence type="ECO:0000256" key="4">
    <source>
        <dbReference type="ARBA" id="ARBA00022448"/>
    </source>
</evidence>
<feature type="region of interest" description="Disordered" evidence="14">
    <location>
        <begin position="482"/>
        <end position="550"/>
    </location>
</feature>
<feature type="compositionally biased region" description="Basic residues" evidence="14">
    <location>
        <begin position="1099"/>
        <end position="1115"/>
    </location>
</feature>
<dbReference type="InterPro" id="IPR013112">
    <property type="entry name" value="FAD-bd_8"/>
</dbReference>
<dbReference type="InterPro" id="IPR017927">
    <property type="entry name" value="FAD-bd_FR_type"/>
</dbReference>
<keyword evidence="4" id="KW-0813">Transport</keyword>
<comment type="subcellular location">
    <subcellularLocation>
        <location evidence="1">Cell membrane</location>
        <topology evidence="1">Multi-pass membrane protein</topology>
    </subcellularLocation>
</comment>
<evidence type="ECO:0000313" key="18">
    <source>
        <dbReference type="Proteomes" id="UP000027361"/>
    </source>
</evidence>
<dbReference type="EMBL" id="JMSN01000029">
    <property type="protein sequence ID" value="KDN47526.1"/>
    <property type="molecule type" value="Genomic_DNA"/>
</dbReference>
<feature type="region of interest" description="Disordered" evidence="14">
    <location>
        <begin position="1"/>
        <end position="28"/>
    </location>
</feature>
<dbReference type="OMA" id="WTKDLWD"/>
<evidence type="ECO:0000256" key="10">
    <source>
        <dbReference type="ARBA" id="ARBA00023065"/>
    </source>
</evidence>
<accession>A0A066W1B4</accession>
<evidence type="ECO:0000256" key="5">
    <source>
        <dbReference type="ARBA" id="ARBA00022475"/>
    </source>
</evidence>
<evidence type="ECO:0000256" key="1">
    <source>
        <dbReference type="ARBA" id="ARBA00004651"/>
    </source>
</evidence>
<name>A0A066W1B4_TILAU</name>
<dbReference type="Pfam" id="PF08030">
    <property type="entry name" value="NAD_binding_6"/>
    <property type="match status" value="1"/>
</dbReference>
<dbReference type="Pfam" id="PF01794">
    <property type="entry name" value="Ferric_reduct"/>
    <property type="match status" value="1"/>
</dbReference>
<keyword evidence="6 15" id="KW-0812">Transmembrane</keyword>
<feature type="domain" description="FAD-binding FR-type" evidence="16">
    <location>
        <begin position="736"/>
        <end position="895"/>
    </location>
</feature>
<evidence type="ECO:0000256" key="14">
    <source>
        <dbReference type="SAM" id="MobiDB-lite"/>
    </source>
</evidence>
<keyword evidence="12" id="KW-0325">Glycoprotein</keyword>
<feature type="transmembrane region" description="Helical" evidence="15">
    <location>
        <begin position="303"/>
        <end position="321"/>
    </location>
</feature>
<feature type="region of interest" description="Disordered" evidence="14">
    <location>
        <begin position="994"/>
        <end position="1053"/>
    </location>
</feature>
<dbReference type="GO" id="GO:0005886">
    <property type="term" value="C:plasma membrane"/>
    <property type="evidence" value="ECO:0007669"/>
    <property type="project" value="UniProtKB-SubCell"/>
</dbReference>
<dbReference type="OrthoDB" id="10006946at2759"/>
<dbReference type="SFLD" id="SFLDS00052">
    <property type="entry name" value="Ferric_Reductase_Domain"/>
    <property type="match status" value="2"/>
</dbReference>
<dbReference type="InterPro" id="IPR017938">
    <property type="entry name" value="Riboflavin_synthase-like_b-brl"/>
</dbReference>
<reference evidence="17 18" key="1">
    <citation type="submission" date="2014-05" db="EMBL/GenBank/DDBJ databases">
        <title>Draft genome sequence of a rare smut relative, Tilletiaria anomala UBC 951.</title>
        <authorList>
            <consortium name="DOE Joint Genome Institute"/>
            <person name="Toome M."/>
            <person name="Kuo A."/>
            <person name="Henrissat B."/>
            <person name="Lipzen A."/>
            <person name="Tritt A."/>
            <person name="Yoshinaga Y."/>
            <person name="Zane M."/>
            <person name="Barry K."/>
            <person name="Grigoriev I.V."/>
            <person name="Spatafora J.W."/>
            <person name="Aimea M.C."/>
        </authorList>
    </citation>
    <scope>NUCLEOTIDE SEQUENCE [LARGE SCALE GENOMIC DNA]</scope>
    <source>
        <strain evidence="17 18">UBC 951</strain>
    </source>
</reference>
<feature type="transmembrane region" description="Helical" evidence="15">
    <location>
        <begin position="368"/>
        <end position="386"/>
    </location>
</feature>